<evidence type="ECO:0000259" key="1">
    <source>
        <dbReference type="Pfam" id="PF00149"/>
    </source>
</evidence>
<dbReference type="Pfam" id="PF00149">
    <property type="entry name" value="Metallophos"/>
    <property type="match status" value="1"/>
</dbReference>
<dbReference type="AlphaFoldDB" id="A0AAE5CBY0"/>
<comment type="caution">
    <text evidence="2">The sequence shown here is derived from an EMBL/GenBank/DDBJ whole genome shotgun (WGS) entry which is preliminary data.</text>
</comment>
<dbReference type="Gene3D" id="3.60.21.10">
    <property type="match status" value="1"/>
</dbReference>
<evidence type="ECO:0000313" key="3">
    <source>
        <dbReference type="Proteomes" id="UP000702544"/>
    </source>
</evidence>
<feature type="domain" description="Calcineurin-like phosphoesterase" evidence="1">
    <location>
        <begin position="52"/>
        <end position="237"/>
    </location>
</feature>
<dbReference type="SUPFAM" id="SSF56300">
    <property type="entry name" value="Metallo-dependent phosphatases"/>
    <property type="match status" value="1"/>
</dbReference>
<sequence length="342" mass="37191">MQENKRQHRRPEEYLGLACALAIALTGCDDRATEITDPDGNGQGPPAGAVTLAFIGDQGWEPASQADGPRAVLQLIEDEGADALLHQGDFDYLDDPAAWEAQIDDVLGIDFPYFVSVGNHDTGEWDGAGGYRDRMEARATRLGFSWDGQLGERSALHFGGIHLLFGAPGTLGSDNTVYADYFDGRLAADTSTWRICSWHKNQRLMQVGGKSDDTGWEVYESCRAGGAIIATAHEHSYSRTHLLSHMESQAIASTADTLHLTTGASFVFVSGLGGKSIRDQERGGDWWAAIYTSDQGANYGALFGVFNVDGRSDLAYFYFKDIDGRVVDSFWVVSEVNGNSEK</sequence>
<dbReference type="EMBL" id="JAACAK010000130">
    <property type="protein sequence ID" value="NIR76427.1"/>
    <property type="molecule type" value="Genomic_DNA"/>
</dbReference>
<dbReference type="InterPro" id="IPR029052">
    <property type="entry name" value="Metallo-depent_PP-like"/>
</dbReference>
<dbReference type="InterPro" id="IPR004843">
    <property type="entry name" value="Calcineurin-like_PHP"/>
</dbReference>
<name>A0AAE5CBY0_9BACT</name>
<dbReference type="PROSITE" id="PS51257">
    <property type="entry name" value="PROKAR_LIPOPROTEIN"/>
    <property type="match status" value="1"/>
</dbReference>
<dbReference type="Proteomes" id="UP000702544">
    <property type="component" value="Unassembled WGS sequence"/>
</dbReference>
<accession>A0AAE5CBY0</accession>
<evidence type="ECO:0000313" key="2">
    <source>
        <dbReference type="EMBL" id="NIR76427.1"/>
    </source>
</evidence>
<proteinExistence type="predicted"/>
<reference evidence="2 3" key="1">
    <citation type="submission" date="2020-01" db="EMBL/GenBank/DDBJ databases">
        <title>Genomes assembled from Gulf of Kutch pelagic sediment metagenomes.</title>
        <authorList>
            <person name="Chandrashekar M."/>
            <person name="Mahajan M.S."/>
            <person name="Dave K.J."/>
            <person name="Vatsa P."/>
            <person name="Nathani N.M."/>
        </authorList>
    </citation>
    <scope>NUCLEOTIDE SEQUENCE [LARGE SCALE GENOMIC DNA]</scope>
    <source>
        <strain evidence="2">KS3-K002</strain>
    </source>
</reference>
<gene>
    <name evidence="2" type="ORF">GWO12_15195</name>
</gene>
<organism evidence="2 3">
    <name type="scientific">Candidatus Kutchimonas denitrificans</name>
    <dbReference type="NCBI Taxonomy" id="3056748"/>
    <lineage>
        <taxon>Bacteria</taxon>
        <taxon>Pseudomonadati</taxon>
        <taxon>Gemmatimonadota</taxon>
        <taxon>Gemmatimonadia</taxon>
        <taxon>Candidatus Palauibacterales</taxon>
        <taxon>Candidatus Palauibacteraceae</taxon>
        <taxon>Candidatus Kutchimonas</taxon>
    </lineage>
</organism>
<protein>
    <recommendedName>
        <fullName evidence="1">Calcineurin-like phosphoesterase domain-containing protein</fullName>
    </recommendedName>
</protein>
<dbReference type="GO" id="GO:0016787">
    <property type="term" value="F:hydrolase activity"/>
    <property type="evidence" value="ECO:0007669"/>
    <property type="project" value="InterPro"/>
</dbReference>